<evidence type="ECO:0000313" key="4">
    <source>
        <dbReference type="Proteomes" id="UP000236047"/>
    </source>
</evidence>
<gene>
    <name evidence="3" type="ORF">AOB60_22610</name>
</gene>
<comment type="caution">
    <text evidence="3">The sequence shown here is derived from an EMBL/GenBank/DDBJ whole genome shotgun (WGS) entry which is preliminary data.</text>
</comment>
<evidence type="ECO:0000256" key="1">
    <source>
        <dbReference type="SAM" id="MobiDB-lite"/>
    </source>
</evidence>
<feature type="compositionally biased region" description="Polar residues" evidence="1">
    <location>
        <begin position="43"/>
        <end position="54"/>
    </location>
</feature>
<evidence type="ECO:0000313" key="3">
    <source>
        <dbReference type="EMBL" id="PNE37186.1"/>
    </source>
</evidence>
<reference evidence="4" key="1">
    <citation type="submission" date="2015-09" db="EMBL/GenBank/DDBJ databases">
        <authorList>
            <person name="Graham D.E."/>
            <person name="Mahan K.M."/>
            <person name="Klingeman D.M."/>
            <person name="Fida T."/>
            <person name="Giannone R.J."/>
            <person name="Hettich R.L."/>
            <person name="Parry R.J."/>
            <person name="Spain J.C."/>
        </authorList>
    </citation>
    <scope>NUCLEOTIDE SEQUENCE [LARGE SCALE GENOMIC DNA]</scope>
    <source>
        <strain evidence="4">JCM 4701</strain>
    </source>
</reference>
<feature type="signal peptide" evidence="2">
    <location>
        <begin position="1"/>
        <end position="24"/>
    </location>
</feature>
<evidence type="ECO:0008006" key="5">
    <source>
        <dbReference type="Google" id="ProtNLM"/>
    </source>
</evidence>
<accession>A0A2N8P853</accession>
<sequence length="174" mass="18950">MRNKQRLVRTGLVALLTACLGACGGAGNGATGPHGDGRGAGQSGQDTPPQQSAVSGLRADVRHLTRLTTTGARPHMVTTCTPATRQVKHTKRSGRTKKTWYSTEHYQDCRKTAKGTETYRREVRPERWCVKLDDVNGNPRKDGVWYRVTSATYHQALGADARARLQFTPTGSGC</sequence>
<dbReference type="EMBL" id="LJSN01000003">
    <property type="protein sequence ID" value="PNE37186.1"/>
    <property type="molecule type" value="Genomic_DNA"/>
</dbReference>
<feature type="compositionally biased region" description="Gly residues" evidence="1">
    <location>
        <begin position="31"/>
        <end position="42"/>
    </location>
</feature>
<dbReference type="Proteomes" id="UP000236047">
    <property type="component" value="Unassembled WGS sequence"/>
</dbReference>
<evidence type="ECO:0000256" key="2">
    <source>
        <dbReference type="SAM" id="SignalP"/>
    </source>
</evidence>
<proteinExistence type="predicted"/>
<name>A0A2N8P853_STRNR</name>
<feature type="region of interest" description="Disordered" evidence="1">
    <location>
        <begin position="31"/>
        <end position="58"/>
    </location>
</feature>
<feature type="chain" id="PRO_5039494690" description="Lipoprotein" evidence="2">
    <location>
        <begin position="25"/>
        <end position="174"/>
    </location>
</feature>
<dbReference type="AlphaFoldDB" id="A0A2N8P853"/>
<dbReference type="RefSeq" id="WP_102924917.1">
    <property type="nucleotide sequence ID" value="NZ_LJSN01000003.1"/>
</dbReference>
<protein>
    <recommendedName>
        <fullName evidence="5">Lipoprotein</fullName>
    </recommendedName>
</protein>
<organism evidence="3 4">
    <name type="scientific">Streptomyces noursei</name>
    <name type="common">Streptomyces albulus</name>
    <dbReference type="NCBI Taxonomy" id="1971"/>
    <lineage>
        <taxon>Bacteria</taxon>
        <taxon>Bacillati</taxon>
        <taxon>Actinomycetota</taxon>
        <taxon>Actinomycetes</taxon>
        <taxon>Kitasatosporales</taxon>
        <taxon>Streptomycetaceae</taxon>
        <taxon>Streptomyces</taxon>
    </lineage>
</organism>
<keyword evidence="2" id="KW-0732">Signal</keyword>
<keyword evidence="4" id="KW-1185">Reference proteome</keyword>